<evidence type="ECO:0000259" key="2">
    <source>
        <dbReference type="PROSITE" id="PS50943"/>
    </source>
</evidence>
<dbReference type="EMBL" id="JBAKFJ010000002">
    <property type="protein sequence ID" value="MEX0387243.1"/>
    <property type="molecule type" value="Genomic_DNA"/>
</dbReference>
<reference evidence="3 4" key="1">
    <citation type="submission" date="2024-02" db="EMBL/GenBank/DDBJ databases">
        <title>New especies of Spiribacter isolated from saline water.</title>
        <authorList>
            <person name="Leon M.J."/>
            <person name="De La Haba R."/>
            <person name="Sanchez-Porro C."/>
            <person name="Ventosa A."/>
        </authorList>
    </citation>
    <scope>NUCLEOTIDE SEQUENCE [LARGE SCALE GENOMIC DNA]</scope>
    <source>
        <strain evidence="4">ag22IC4-227</strain>
    </source>
</reference>
<dbReference type="RefSeq" id="WP_367967892.1">
    <property type="nucleotide sequence ID" value="NZ_JBAKFJ010000002.1"/>
</dbReference>
<accession>A0ABV3SAU6</accession>
<dbReference type="Pfam" id="PF01381">
    <property type="entry name" value="HTH_3"/>
    <property type="match status" value="1"/>
</dbReference>
<dbReference type="InterPro" id="IPR010982">
    <property type="entry name" value="Lambda_DNA-bd_dom_sf"/>
</dbReference>
<name>A0ABV3SAU6_9GAMM</name>
<dbReference type="PROSITE" id="PS50943">
    <property type="entry name" value="HTH_CROC1"/>
    <property type="match status" value="1"/>
</dbReference>
<dbReference type="SMART" id="SM00530">
    <property type="entry name" value="HTH_XRE"/>
    <property type="match status" value="1"/>
</dbReference>
<evidence type="ECO:0000313" key="4">
    <source>
        <dbReference type="Proteomes" id="UP001556653"/>
    </source>
</evidence>
<protein>
    <submittedName>
        <fullName evidence="3">XRE family transcriptional regulator</fullName>
    </submittedName>
</protein>
<comment type="similarity">
    <text evidence="1">Belongs to the short-chain fatty acyl-CoA assimilation regulator (ScfR) family.</text>
</comment>
<dbReference type="Pfam" id="PF06114">
    <property type="entry name" value="Peptidase_M78"/>
    <property type="match status" value="1"/>
</dbReference>
<organism evidence="3 4">
    <name type="scientific">Spiribacter onubensis</name>
    <dbReference type="NCBI Taxonomy" id="3122420"/>
    <lineage>
        <taxon>Bacteria</taxon>
        <taxon>Pseudomonadati</taxon>
        <taxon>Pseudomonadota</taxon>
        <taxon>Gammaproteobacteria</taxon>
        <taxon>Chromatiales</taxon>
        <taxon>Ectothiorhodospiraceae</taxon>
        <taxon>Spiribacter</taxon>
    </lineage>
</organism>
<proteinExistence type="inferred from homology"/>
<dbReference type="Proteomes" id="UP001556653">
    <property type="component" value="Unassembled WGS sequence"/>
</dbReference>
<dbReference type="SUPFAM" id="SSF47413">
    <property type="entry name" value="lambda repressor-like DNA-binding domains"/>
    <property type="match status" value="1"/>
</dbReference>
<evidence type="ECO:0000256" key="1">
    <source>
        <dbReference type="ARBA" id="ARBA00007227"/>
    </source>
</evidence>
<feature type="domain" description="HTH cro/C1-type" evidence="2">
    <location>
        <begin position="6"/>
        <end position="60"/>
    </location>
</feature>
<keyword evidence="4" id="KW-1185">Reference proteome</keyword>
<dbReference type="CDD" id="cd00093">
    <property type="entry name" value="HTH_XRE"/>
    <property type="match status" value="1"/>
</dbReference>
<dbReference type="InterPro" id="IPR010359">
    <property type="entry name" value="IrrE_HExxH"/>
</dbReference>
<dbReference type="Gene3D" id="1.10.260.40">
    <property type="entry name" value="lambda repressor-like DNA-binding domains"/>
    <property type="match status" value="1"/>
</dbReference>
<dbReference type="PANTHER" id="PTHR43236:SF1">
    <property type="entry name" value="BLL7220 PROTEIN"/>
    <property type="match status" value="1"/>
</dbReference>
<dbReference type="InterPro" id="IPR052345">
    <property type="entry name" value="Rad_response_metalloprotease"/>
</dbReference>
<evidence type="ECO:0000313" key="3">
    <source>
        <dbReference type="EMBL" id="MEX0387243.1"/>
    </source>
</evidence>
<dbReference type="InterPro" id="IPR001387">
    <property type="entry name" value="Cro/C1-type_HTH"/>
</dbReference>
<sequence length="359" mass="40201">MIGNRIKRARKAAGMSLRALADEVGVSHTSLNKFEHGTLTPSSAQLIMLGRALGVRTEYLLRPERTEVELEEVEYRKHPKTPRKLLDRITATVLDQAERWMELLDLYPTPPIKQMVVPSSVSPSITRYEQLEEVADGLRLEWGLGENPIPDLIDTLESRGLLVIPVEVPEGVRFDGLAGQVGERHIIVVSKSIPGDRQRLTLAHELAHRLLAGHIAENLNEETACTRLAGALLLPRQAVCDHLGNHRNALEWRELYLLKHEFGVSMAAALFRAEQSGVITESLKKRLFREFYTRGWGMKEPGDPVNPEHSLLFEHLVYRALSEDFIGQSKAAELLGISASQFQENRSLTEIGVDATAHQ</sequence>
<dbReference type="Gene3D" id="1.10.10.2910">
    <property type="match status" value="1"/>
</dbReference>
<dbReference type="PANTHER" id="PTHR43236">
    <property type="entry name" value="ANTITOXIN HIGA1"/>
    <property type="match status" value="1"/>
</dbReference>
<gene>
    <name evidence="3" type="ORF">V6X64_09605</name>
</gene>
<comment type="caution">
    <text evidence="3">The sequence shown here is derived from an EMBL/GenBank/DDBJ whole genome shotgun (WGS) entry which is preliminary data.</text>
</comment>